<proteinExistence type="predicted"/>
<comment type="caution">
    <text evidence="2">The sequence shown here is derived from an EMBL/GenBank/DDBJ whole genome shotgun (WGS) entry which is preliminary data.</text>
</comment>
<evidence type="ECO:0000313" key="3">
    <source>
        <dbReference type="Proteomes" id="UP000429607"/>
    </source>
</evidence>
<evidence type="ECO:0008006" key="4">
    <source>
        <dbReference type="Google" id="ProtNLM"/>
    </source>
</evidence>
<sequence length="158" mass="17024">MGRRQRTSHPRNGGTDEAGELNAKRAIDQANVRGEVGTGALKERLPVLTGRTAQALSLKRNCIAPADLTTLFNTLAKLVIELKLDGSRVFNMDETAFQKQLKSKTVVAVKESSNVWSTESTANFHLTIVACGSAAGFVVPPAIYLAREDSVVMAAREL</sequence>
<accession>A0A6A3MMW6</accession>
<evidence type="ECO:0000256" key="1">
    <source>
        <dbReference type="SAM" id="MobiDB-lite"/>
    </source>
</evidence>
<evidence type="ECO:0000313" key="2">
    <source>
        <dbReference type="EMBL" id="KAE9034276.1"/>
    </source>
</evidence>
<reference evidence="2 3" key="1">
    <citation type="submission" date="2018-09" db="EMBL/GenBank/DDBJ databases">
        <title>Genomic investigation of the strawberry pathogen Phytophthora fragariae indicates pathogenicity is determined by transcriptional variation in three key races.</title>
        <authorList>
            <person name="Adams T.M."/>
            <person name="Armitage A.D."/>
            <person name="Sobczyk M.K."/>
            <person name="Bates H.J."/>
            <person name="Dunwell J.M."/>
            <person name="Nellist C.F."/>
            <person name="Harrison R.J."/>
        </authorList>
    </citation>
    <scope>NUCLEOTIDE SEQUENCE [LARGE SCALE GENOMIC DNA]</scope>
    <source>
        <strain evidence="2 3">SCRP249</strain>
    </source>
</reference>
<gene>
    <name evidence="2" type="ORF">PR001_g9807</name>
</gene>
<feature type="region of interest" description="Disordered" evidence="1">
    <location>
        <begin position="1"/>
        <end position="23"/>
    </location>
</feature>
<protein>
    <recommendedName>
        <fullName evidence="4">DDE-1 domain-containing protein</fullName>
    </recommendedName>
</protein>
<dbReference type="AlphaFoldDB" id="A0A6A3MMW6"/>
<dbReference type="Proteomes" id="UP000429607">
    <property type="component" value="Unassembled WGS sequence"/>
</dbReference>
<dbReference type="EMBL" id="QXFV01000555">
    <property type="protein sequence ID" value="KAE9034276.1"/>
    <property type="molecule type" value="Genomic_DNA"/>
</dbReference>
<name>A0A6A3MMW6_9STRA</name>
<organism evidence="2 3">
    <name type="scientific">Phytophthora rubi</name>
    <dbReference type="NCBI Taxonomy" id="129364"/>
    <lineage>
        <taxon>Eukaryota</taxon>
        <taxon>Sar</taxon>
        <taxon>Stramenopiles</taxon>
        <taxon>Oomycota</taxon>
        <taxon>Peronosporomycetes</taxon>
        <taxon>Peronosporales</taxon>
        <taxon>Peronosporaceae</taxon>
        <taxon>Phytophthora</taxon>
    </lineage>
</organism>